<evidence type="ECO:0000313" key="4">
    <source>
        <dbReference type="Proteomes" id="UP000398217"/>
    </source>
</evidence>
<feature type="domain" description="LysM" evidence="2">
    <location>
        <begin position="236"/>
        <end position="279"/>
    </location>
</feature>
<dbReference type="InterPro" id="IPR013830">
    <property type="entry name" value="SGNH_hydro"/>
</dbReference>
<comment type="caution">
    <text evidence="3">The sequence shown here is derived from an EMBL/GenBank/DDBJ whole genome shotgun (WGS) entry which is preliminary data.</text>
</comment>
<dbReference type="Gene3D" id="3.40.50.1110">
    <property type="entry name" value="SGNH hydrolase"/>
    <property type="match status" value="2"/>
</dbReference>
<dbReference type="InterPro" id="IPR036779">
    <property type="entry name" value="LysM_dom_sf"/>
</dbReference>
<dbReference type="PROSITE" id="PS51782">
    <property type="entry name" value="LYSM"/>
    <property type="match status" value="1"/>
</dbReference>
<protein>
    <recommendedName>
        <fullName evidence="2">LysM domain-containing protein</fullName>
    </recommendedName>
</protein>
<keyword evidence="1" id="KW-0812">Transmembrane</keyword>
<dbReference type="GO" id="GO:0016788">
    <property type="term" value="F:hydrolase activity, acting on ester bonds"/>
    <property type="evidence" value="ECO:0007669"/>
    <property type="project" value="UniProtKB-ARBA"/>
</dbReference>
<keyword evidence="1" id="KW-0472">Membrane</keyword>
<dbReference type="SUPFAM" id="SSF54106">
    <property type="entry name" value="LysM domain"/>
    <property type="match status" value="1"/>
</dbReference>
<accession>A0A5M4B632</accession>
<proteinExistence type="predicted"/>
<evidence type="ECO:0000259" key="2">
    <source>
        <dbReference type="PROSITE" id="PS51782"/>
    </source>
</evidence>
<gene>
    <name evidence="3" type="ORF">RCZ01_03830</name>
</gene>
<dbReference type="SUPFAM" id="SSF52266">
    <property type="entry name" value="SGNH hydrolase"/>
    <property type="match status" value="1"/>
</dbReference>
<dbReference type="PANTHER" id="PTHR30383">
    <property type="entry name" value="THIOESTERASE 1/PROTEASE 1/LYSOPHOSPHOLIPASE L1"/>
    <property type="match status" value="1"/>
</dbReference>
<dbReference type="Proteomes" id="UP000398217">
    <property type="component" value="Unassembled WGS sequence"/>
</dbReference>
<keyword evidence="4" id="KW-1185">Reference proteome</keyword>
<dbReference type="InterPro" id="IPR018392">
    <property type="entry name" value="LysM"/>
</dbReference>
<sequence>MNIGIKSIKIISSIALLIVTISLYFRVFCKVFYTEADTFTQVDSVESNTIQTDMSYHQLALLDEDFMEKDTLRSPLENRNFYNFETLKPFFEKLAALEAFNDRKLNIVHIGDSHIQADAMTNLIRQRFQQQFGNAGLGFVFPYSLMRTNGGRNVRFSSNVPWENKKITEIRKFGDVGLSGYSFTTQKSNFLIELELKNKDYSFNRLKIITPANQRMFELATNKGAICLKPTQPKSISHKVKKGETLYAISRKYKTTVSKIQSNNKLKNNTIRVGQTLKIPTSQMESKPVDFSNFNILNNTTPSLFSYYMYENLDISDKIYLTPNPKSNNFVLNGIVLENDQCGVIYHNIGVNGAHISDYNKSQLFFEQLKALEPDLIIISLGTNESFGKLSASEFYTQTERFIDLIRANYGQSPMILTSPPPSLLKKQNPNPLLKEYASVLINNSVSKNYAVFDLYQAVGGEDSMERLINLNLIAKDRIHYTRNGYEEQGTLFFESLMNNYENSKIAN</sequence>
<dbReference type="RefSeq" id="WP_155283779.1">
    <property type="nucleotide sequence ID" value="NZ_BLBC01000005.1"/>
</dbReference>
<dbReference type="InterPro" id="IPR051532">
    <property type="entry name" value="Ester_Hydrolysis_Enzymes"/>
</dbReference>
<name>A0A5M4B632_9FLAO</name>
<dbReference type="CDD" id="cd00118">
    <property type="entry name" value="LysM"/>
    <property type="match status" value="1"/>
</dbReference>
<evidence type="ECO:0000313" key="3">
    <source>
        <dbReference type="EMBL" id="GET45081.1"/>
    </source>
</evidence>
<dbReference type="InterPro" id="IPR036514">
    <property type="entry name" value="SGNH_hydro_sf"/>
</dbReference>
<evidence type="ECO:0000256" key="1">
    <source>
        <dbReference type="SAM" id="Phobius"/>
    </source>
</evidence>
<reference evidence="4" key="1">
    <citation type="journal article" date="2020" name="Int. J. Syst. Evol. Microbiol.">
        <title>Capnocytophaga felis sp. nov. isolated from the feline oral cavity.</title>
        <authorList>
            <person name="Suzuki M."/>
            <person name="Umeda K."/>
            <person name="Kimura M."/>
            <person name="Imaoka K."/>
            <person name="Morikawa S."/>
            <person name="Maeda K."/>
        </authorList>
    </citation>
    <scope>NUCLEOTIDE SEQUENCE [LARGE SCALE GENOMIC DNA]</scope>
    <source>
        <strain evidence="4">KC07070</strain>
    </source>
</reference>
<dbReference type="Pfam" id="PF01476">
    <property type="entry name" value="LysM"/>
    <property type="match status" value="1"/>
</dbReference>
<dbReference type="AlphaFoldDB" id="A0A5M4B632"/>
<dbReference type="Pfam" id="PF13472">
    <property type="entry name" value="Lipase_GDSL_2"/>
    <property type="match status" value="1"/>
</dbReference>
<dbReference type="OrthoDB" id="9764375at2"/>
<dbReference type="SMART" id="SM00257">
    <property type="entry name" value="LysM"/>
    <property type="match status" value="1"/>
</dbReference>
<organism evidence="3 4">
    <name type="scientific">Capnocytophaga felis</name>
    <dbReference type="NCBI Taxonomy" id="2267611"/>
    <lineage>
        <taxon>Bacteria</taxon>
        <taxon>Pseudomonadati</taxon>
        <taxon>Bacteroidota</taxon>
        <taxon>Flavobacteriia</taxon>
        <taxon>Flavobacteriales</taxon>
        <taxon>Flavobacteriaceae</taxon>
        <taxon>Capnocytophaga</taxon>
    </lineage>
</organism>
<dbReference type="EMBL" id="BLBC01000005">
    <property type="protein sequence ID" value="GET45081.1"/>
    <property type="molecule type" value="Genomic_DNA"/>
</dbReference>
<keyword evidence="1" id="KW-1133">Transmembrane helix</keyword>
<dbReference type="PANTHER" id="PTHR30383:SF29">
    <property type="entry name" value="SGNH HYDROLASE-TYPE ESTERASE DOMAIN-CONTAINING PROTEIN"/>
    <property type="match status" value="1"/>
</dbReference>
<feature type="transmembrane region" description="Helical" evidence="1">
    <location>
        <begin position="7"/>
        <end position="25"/>
    </location>
</feature>